<sequence>MLKSFSIILLLALSSAAPVLAEEVVVLGLFKNAAFLEVDGSGKLVRVGETYRGVDLLSADSWVARLRVGGAEYDVGVSQRISAVYTEREMTRVLIPRSRNLQYLTTLSINGRSAQGLVDTGANVMALSARQADALGIAYLGTVTRKLTTASGTVRAYSVRLESVEVGGILVRNVAASVLEGSHPQQVLIGMSFLEHVEMSEKAGVLSLIKK</sequence>
<evidence type="ECO:0000313" key="3">
    <source>
        <dbReference type="Proteomes" id="UP001143362"/>
    </source>
</evidence>
<dbReference type="InterPro" id="IPR021109">
    <property type="entry name" value="Peptidase_aspartic_dom_sf"/>
</dbReference>
<dbReference type="RefSeq" id="WP_279246807.1">
    <property type="nucleotide sequence ID" value="NZ_SHNN01000004.1"/>
</dbReference>
<dbReference type="Gene3D" id="2.40.70.10">
    <property type="entry name" value="Acid Proteases"/>
    <property type="match status" value="1"/>
</dbReference>
<gene>
    <name evidence="2" type="ORF">EYC98_18100</name>
</gene>
<comment type="caution">
    <text evidence="2">The sequence shown here is derived from an EMBL/GenBank/DDBJ whole genome shotgun (WGS) entry which is preliminary data.</text>
</comment>
<dbReference type="InterPro" id="IPR001969">
    <property type="entry name" value="Aspartic_peptidase_AS"/>
</dbReference>
<protein>
    <submittedName>
        <fullName evidence="2">TIGR02281 family clan AA aspartic protease</fullName>
        <ecNumber evidence="2">3.4.23.-</ecNumber>
    </submittedName>
</protein>
<keyword evidence="2" id="KW-0645">Protease</keyword>
<dbReference type="InterPro" id="IPR034122">
    <property type="entry name" value="Retropepsin-like_bacterial"/>
</dbReference>
<dbReference type="Proteomes" id="UP001143362">
    <property type="component" value="Unassembled WGS sequence"/>
</dbReference>
<accession>A0ABT3TKE8</accession>
<keyword evidence="2" id="KW-0378">Hydrolase</keyword>
<feature type="signal peptide" evidence="1">
    <location>
        <begin position="1"/>
        <end position="21"/>
    </location>
</feature>
<proteinExistence type="predicted"/>
<keyword evidence="3" id="KW-1185">Reference proteome</keyword>
<dbReference type="NCBIfam" id="TIGR02281">
    <property type="entry name" value="clan_AA_DTGA"/>
    <property type="match status" value="1"/>
</dbReference>
<dbReference type="Pfam" id="PF13975">
    <property type="entry name" value="gag-asp_proteas"/>
    <property type="match status" value="1"/>
</dbReference>
<dbReference type="EC" id="3.4.23.-" evidence="2"/>
<dbReference type="InterPro" id="IPR011969">
    <property type="entry name" value="Clan_AA_Asp_peptidase_C"/>
</dbReference>
<dbReference type="CDD" id="cd05483">
    <property type="entry name" value="retropepsin_like_bacteria"/>
    <property type="match status" value="1"/>
</dbReference>
<evidence type="ECO:0000313" key="2">
    <source>
        <dbReference type="EMBL" id="MCX2982779.1"/>
    </source>
</evidence>
<evidence type="ECO:0000256" key="1">
    <source>
        <dbReference type="SAM" id="SignalP"/>
    </source>
</evidence>
<dbReference type="SUPFAM" id="SSF50630">
    <property type="entry name" value="Acid proteases"/>
    <property type="match status" value="1"/>
</dbReference>
<dbReference type="GO" id="GO:0008233">
    <property type="term" value="F:peptidase activity"/>
    <property type="evidence" value="ECO:0007669"/>
    <property type="project" value="UniProtKB-KW"/>
</dbReference>
<name>A0ABT3TKE8_9GAMM</name>
<organism evidence="2 3">
    <name type="scientific">Candidatus Litorirhabdus singularis</name>
    <dbReference type="NCBI Taxonomy" id="2518993"/>
    <lineage>
        <taxon>Bacteria</taxon>
        <taxon>Pseudomonadati</taxon>
        <taxon>Pseudomonadota</taxon>
        <taxon>Gammaproteobacteria</taxon>
        <taxon>Cellvibrionales</taxon>
        <taxon>Halieaceae</taxon>
        <taxon>Candidatus Litorirhabdus</taxon>
    </lineage>
</organism>
<keyword evidence="1" id="KW-0732">Signal</keyword>
<feature type="chain" id="PRO_5045721470" evidence="1">
    <location>
        <begin position="22"/>
        <end position="211"/>
    </location>
</feature>
<reference evidence="2" key="1">
    <citation type="submission" date="2019-02" db="EMBL/GenBank/DDBJ databases">
        <authorList>
            <person name="Li S.-H."/>
        </authorList>
    </citation>
    <scope>NUCLEOTIDE SEQUENCE</scope>
    <source>
        <strain evidence="2">IMCC14734</strain>
    </source>
</reference>
<dbReference type="PROSITE" id="PS00141">
    <property type="entry name" value="ASP_PROTEASE"/>
    <property type="match status" value="1"/>
</dbReference>
<dbReference type="EMBL" id="SHNN01000004">
    <property type="protein sequence ID" value="MCX2982779.1"/>
    <property type="molecule type" value="Genomic_DNA"/>
</dbReference>
<dbReference type="GO" id="GO:0006508">
    <property type="term" value="P:proteolysis"/>
    <property type="evidence" value="ECO:0007669"/>
    <property type="project" value="UniProtKB-KW"/>
</dbReference>